<dbReference type="Pfam" id="PF00271">
    <property type="entry name" value="Helicase_C"/>
    <property type="match status" value="1"/>
</dbReference>
<evidence type="ECO:0000256" key="9">
    <source>
        <dbReference type="SAM" id="Coils"/>
    </source>
</evidence>
<feature type="compositionally biased region" description="Low complexity" evidence="10">
    <location>
        <begin position="1620"/>
        <end position="1629"/>
    </location>
</feature>
<evidence type="ECO:0000259" key="11">
    <source>
        <dbReference type="PROSITE" id="PS51192"/>
    </source>
</evidence>
<feature type="compositionally biased region" description="Low complexity" evidence="10">
    <location>
        <begin position="1403"/>
        <end position="1419"/>
    </location>
</feature>
<feature type="compositionally biased region" description="Low complexity" evidence="10">
    <location>
        <begin position="2738"/>
        <end position="2753"/>
    </location>
</feature>
<dbReference type="GO" id="GO:0006325">
    <property type="term" value="P:chromatin organization"/>
    <property type="evidence" value="ECO:0007669"/>
    <property type="project" value="UniProtKB-KW"/>
</dbReference>
<dbReference type="PANTHER" id="PTHR10799">
    <property type="entry name" value="SNF2/RAD54 HELICASE FAMILY"/>
    <property type="match status" value="1"/>
</dbReference>
<feature type="region of interest" description="Disordered" evidence="10">
    <location>
        <begin position="2303"/>
        <end position="2323"/>
    </location>
</feature>
<dbReference type="SMART" id="SM00490">
    <property type="entry name" value="HELICc"/>
    <property type="match status" value="1"/>
</dbReference>
<evidence type="ECO:0000256" key="1">
    <source>
        <dbReference type="ARBA" id="ARBA00004123"/>
    </source>
</evidence>
<feature type="compositionally biased region" description="Low complexity" evidence="10">
    <location>
        <begin position="1575"/>
        <end position="1587"/>
    </location>
</feature>
<feature type="compositionally biased region" description="Gly residues" evidence="10">
    <location>
        <begin position="1433"/>
        <end position="1443"/>
    </location>
</feature>
<feature type="region of interest" description="Disordered" evidence="10">
    <location>
        <begin position="55"/>
        <end position="151"/>
    </location>
</feature>
<feature type="region of interest" description="Disordered" evidence="10">
    <location>
        <begin position="2700"/>
        <end position="2798"/>
    </location>
</feature>
<feature type="region of interest" description="Disordered" evidence="10">
    <location>
        <begin position="1338"/>
        <end position="1362"/>
    </location>
</feature>
<gene>
    <name evidence="13" type="ORF">HYH03_004197</name>
</gene>
<keyword evidence="14" id="KW-1185">Reference proteome</keyword>
<feature type="region of interest" description="Disordered" evidence="10">
    <location>
        <begin position="1142"/>
        <end position="1170"/>
    </location>
</feature>
<proteinExistence type="predicted"/>
<dbReference type="InterPro" id="IPR038718">
    <property type="entry name" value="SNF2-like_sf"/>
</dbReference>
<feature type="compositionally biased region" description="Low complexity" evidence="10">
    <location>
        <begin position="1527"/>
        <end position="1561"/>
    </location>
</feature>
<feature type="compositionally biased region" description="Gly residues" evidence="10">
    <location>
        <begin position="1142"/>
        <end position="1167"/>
    </location>
</feature>
<keyword evidence="9" id="KW-0175">Coiled coil</keyword>
<accession>A0A836C2L8</accession>
<dbReference type="GO" id="GO:0016787">
    <property type="term" value="F:hydrolase activity"/>
    <property type="evidence" value="ECO:0007669"/>
    <property type="project" value="UniProtKB-KW"/>
</dbReference>
<evidence type="ECO:0000256" key="8">
    <source>
        <dbReference type="ARBA" id="ARBA00023242"/>
    </source>
</evidence>
<dbReference type="GO" id="GO:0005634">
    <property type="term" value="C:nucleus"/>
    <property type="evidence" value="ECO:0007669"/>
    <property type="project" value="UniProtKB-SubCell"/>
</dbReference>
<feature type="compositionally biased region" description="Gly residues" evidence="10">
    <location>
        <begin position="2961"/>
        <end position="2972"/>
    </location>
</feature>
<feature type="compositionally biased region" description="Basic and acidic residues" evidence="10">
    <location>
        <begin position="2919"/>
        <end position="2933"/>
    </location>
</feature>
<feature type="compositionally biased region" description="Gly residues" evidence="10">
    <location>
        <begin position="545"/>
        <end position="555"/>
    </location>
</feature>
<dbReference type="Pfam" id="PF00176">
    <property type="entry name" value="SNF2-rel_dom"/>
    <property type="match status" value="1"/>
</dbReference>
<feature type="region of interest" description="Disordered" evidence="10">
    <location>
        <begin position="237"/>
        <end position="293"/>
    </location>
</feature>
<feature type="compositionally biased region" description="Low complexity" evidence="10">
    <location>
        <begin position="55"/>
        <end position="66"/>
    </location>
</feature>
<evidence type="ECO:0000256" key="3">
    <source>
        <dbReference type="ARBA" id="ARBA00022801"/>
    </source>
</evidence>
<evidence type="ECO:0000256" key="7">
    <source>
        <dbReference type="ARBA" id="ARBA00023125"/>
    </source>
</evidence>
<evidence type="ECO:0000256" key="10">
    <source>
        <dbReference type="SAM" id="MobiDB-lite"/>
    </source>
</evidence>
<dbReference type="Gene3D" id="3.40.50.300">
    <property type="entry name" value="P-loop containing nucleotide triphosphate hydrolases"/>
    <property type="match status" value="1"/>
</dbReference>
<feature type="region of interest" description="Disordered" evidence="10">
    <location>
        <begin position="3159"/>
        <end position="3222"/>
    </location>
</feature>
<feature type="compositionally biased region" description="Low complexity" evidence="10">
    <location>
        <begin position="84"/>
        <end position="99"/>
    </location>
</feature>
<feature type="compositionally biased region" description="Low complexity" evidence="10">
    <location>
        <begin position="2982"/>
        <end position="2998"/>
    </location>
</feature>
<feature type="domain" description="Helicase ATP-binding" evidence="11">
    <location>
        <begin position="611"/>
        <end position="788"/>
    </location>
</feature>
<keyword evidence="2" id="KW-0547">Nucleotide-binding</keyword>
<dbReference type="InterPro" id="IPR000330">
    <property type="entry name" value="SNF2_N"/>
</dbReference>
<dbReference type="SMART" id="SM00487">
    <property type="entry name" value="DEXDc"/>
    <property type="match status" value="1"/>
</dbReference>
<evidence type="ECO:0000256" key="4">
    <source>
        <dbReference type="ARBA" id="ARBA00022806"/>
    </source>
</evidence>
<feature type="region of interest" description="Disordered" evidence="10">
    <location>
        <begin position="542"/>
        <end position="568"/>
    </location>
</feature>
<feature type="compositionally biased region" description="Low complexity" evidence="10">
    <location>
        <begin position="3206"/>
        <end position="3215"/>
    </location>
</feature>
<dbReference type="InterPro" id="IPR049730">
    <property type="entry name" value="SNF2/RAD54-like_C"/>
</dbReference>
<dbReference type="CDD" id="cd18793">
    <property type="entry name" value="SF2_C_SNF"/>
    <property type="match status" value="1"/>
</dbReference>
<feature type="coiled-coil region" evidence="9">
    <location>
        <begin position="1174"/>
        <end position="1208"/>
    </location>
</feature>
<feature type="compositionally biased region" description="Low complexity" evidence="10">
    <location>
        <begin position="120"/>
        <end position="138"/>
    </location>
</feature>
<feature type="compositionally biased region" description="Low complexity" evidence="10">
    <location>
        <begin position="1732"/>
        <end position="1745"/>
    </location>
</feature>
<keyword evidence="6" id="KW-0156">Chromatin regulator</keyword>
<feature type="compositionally biased region" description="Low complexity" evidence="10">
    <location>
        <begin position="1707"/>
        <end position="1722"/>
    </location>
</feature>
<evidence type="ECO:0000313" key="13">
    <source>
        <dbReference type="EMBL" id="KAG2497935.1"/>
    </source>
</evidence>
<feature type="compositionally biased region" description="Acidic residues" evidence="10">
    <location>
        <begin position="1646"/>
        <end position="1660"/>
    </location>
</feature>
<feature type="compositionally biased region" description="Gly residues" evidence="10">
    <location>
        <begin position="1606"/>
        <end position="1619"/>
    </location>
</feature>
<dbReference type="GO" id="GO:0005524">
    <property type="term" value="F:ATP binding"/>
    <property type="evidence" value="ECO:0007669"/>
    <property type="project" value="UniProtKB-KW"/>
</dbReference>
<organism evidence="13 14">
    <name type="scientific">Edaphochlamys debaryana</name>
    <dbReference type="NCBI Taxonomy" id="47281"/>
    <lineage>
        <taxon>Eukaryota</taxon>
        <taxon>Viridiplantae</taxon>
        <taxon>Chlorophyta</taxon>
        <taxon>core chlorophytes</taxon>
        <taxon>Chlorophyceae</taxon>
        <taxon>CS clade</taxon>
        <taxon>Chlamydomonadales</taxon>
        <taxon>Chlamydomonadales incertae sedis</taxon>
        <taxon>Edaphochlamys</taxon>
    </lineage>
</organism>
<dbReference type="GO" id="GO:0004386">
    <property type="term" value="F:helicase activity"/>
    <property type="evidence" value="ECO:0007669"/>
    <property type="project" value="UniProtKB-KW"/>
</dbReference>
<feature type="region of interest" description="Disordered" evidence="10">
    <location>
        <begin position="1473"/>
        <end position="1498"/>
    </location>
</feature>
<dbReference type="SUPFAM" id="SSF52540">
    <property type="entry name" value="P-loop containing nucleoside triphosphate hydrolases"/>
    <property type="match status" value="2"/>
</dbReference>
<feature type="compositionally biased region" description="Low complexity" evidence="10">
    <location>
        <begin position="2710"/>
        <end position="2722"/>
    </location>
</feature>
<feature type="compositionally biased region" description="Low complexity" evidence="10">
    <location>
        <begin position="2518"/>
        <end position="2550"/>
    </location>
</feature>
<evidence type="ECO:0000256" key="2">
    <source>
        <dbReference type="ARBA" id="ARBA00022741"/>
    </source>
</evidence>
<dbReference type="Proteomes" id="UP000612055">
    <property type="component" value="Unassembled WGS sequence"/>
</dbReference>
<keyword evidence="4" id="KW-0347">Helicase</keyword>
<sequence>MELAALLGALGPGAARSRVFEHAKEFAAREGGVMGAQMAAVLARLEAATDSAAASLPARPASARPRVVGRPPLPSSRRHRPGDGVVPAGLIPAGGAPAVREQQDATLTEAAAPADVVEGSATATPSAETAEAEAPASAYGPRKSVAEDEENGSAAAAAAAAAALEVVVEVDDAMRQRAQATAAVVVRHRAAAVAALAAAAAAKRAAAAAAATKAAADATTDADATAQLLKAAVVPGSAPAADSSGAAEGAEEEAAAAPIPETAAPAEAPPTADVSGISPRTAGATSTAADAPAADVTTTVPAAAAPSEAAATKPAAATAAAAPSRATAAKPAAPPAPASPARLSALLAARMAAAAGLQRRVRDQLTAALTYGVALPAYGLPAPGPPAAPRPALHQLALDALEGRAQAARERGVRAGVMRECMAAAAAASRRRAAASRAASAASASAASAAPGARGRGGSGGGLAAALAQGVAGWHAEAVAEMKWRREAAARKRIELLKSSDMQSYLALVRAEKSSRLGSMLATTDTCLRAFAQRLGLERLLGTTTRGGQGQGGEGGGEKGGGEGGVADSVLESSEGWGALAQRLAADIPTQPPGLVATLREYQMHGLRWLVGLHDARLNGILADDMGLGKTLQVIALVQYMVEVRGNPGPFLIAAPSSVLPNWSSELARWAPGLRVVAYRGSAEERERLWLEQVLGRGRPRPAEGGPRLHVLLTSYEFLMGKHDRPRLARLKWSHIIVDEGHRLKNAGCKLNAELAHYTTTSRLLLTGTPLQNRLDELWALLNFLMPGVFASGEDFAAWFSAPLEALRGAGGCGSAEGDVAALSQEEYLLVTSRLHQVLRPFMLRRLKESVASELPAKSEVVLRAHMGPYQAALMELVRSGFERSAAAGAGAGATREGGEGGGASGSGSSSTAVHRAVNNTVMEMRNICNHPFISKLHPPHGELALPEAAHRASGLPPCVSLCAKMELLDRLLVRLHATKHKVLLFCTMTRALDVVEEYLEWRGFEFARMDGNTSGGERGQLVADFNKPDSPTFIFLLSLRAGGVGLNLQAADTVILYDTDWNPQLDLQAQARAHRIGQAREVRVFRLLTAGSIEEHIAAVAEEKRRFADSSITGGFFDGQTSADERRAYLLNLLASSGGSGGGGGGGGGGGAGGSGGSGGGSGGAGDASRLSDAELSRLVARGEAELAELEAEDERKRCRAAGAEAAAAAAAAAAGGSGSAASAPSAAAGTAARPSTSCRLLSAEAVAPLVEAAREAARLKDPDAGKVFGRGMRRVNAESGAAPQAPLPPRRPREGSAAGAEQGGEAAAAGNAAAKAAGAEKGVAVKVAAVEIDAAAKAAPPAPKPPKPAAPPGPPIGTRLQVAVGRNGDIRHGTITKYDPERAKYLWFLQYDKDAAGTADAAGMAGAGGTEAAATLGSQDGTPSASDAAAGGSGGGGGKAAGAGSPEGEWGRLEEGGRVWVLHGYRRRVMRPGEEAPKPGPTQAEKAAERAAAKAARTAEAAKAKAAKVAEKAAKAAEKAAAVPAATAGASGEPTAAAAKTASPAETQQPEPEAAQPKPIMQADAKEAEPIKAADAAASAPPAGGAKRRRTAAAAGAAAKADGQGAGAGSSRSGGGSEPAAAEGPSAKRPRRACVAAPVKEVDSDADEDESSDSDSDDSSSSSSSGGEDSSSSAANSTSSSGSEGEAAQAAADDGEEHPEPESKPTAVAAGAEPAAAAPPEEAPAPARVPAPASTPSVPASGPERNGEEGGETVAAAGVVPELVVGTQLQLPLGRSGSTRYGTITQYDNVKPRYKWYLRYETTGGRVSASEGEWGCLALEGDNLRESDDPSTSADINAGSARAKGVLMWVAKGYTRTVLSVKQPGAAAPVYTAEPAAAGVVAGGSGGAGSNTEEAERLMGTRLQIPVGRGTTGMTRCGTITEYDNDKPRYKWYLSFDKAGPADAGKGPSGEWGCLDQGDTVWVARGYTFPVLSRTPPLSAVATAAPAAVAAAVMGEAEAAVGAGADASALAPAPAPAPPAAAAGRAAAAEAEVGAAADAGSSAAGSPAVGPGVPPPTDCMAEGIEQQAKNAPAVIGPVPAGCAAGAAAATPPAVVPDLVIGTQLQLLCSRTGGARCGTLTQYDPLRLRYKWFLSYDTAVGKARGEWGALEEEEEEGVEGGACGGGCKVWAFRGSKDRILTVTPPDGIPVVIPCAPAPSAPDAGAAGAVAAVAPLAVAPAVTAAAAAASEPGPRALAPGPAAAAADTAAAAVPAPAEVPARVAVAAEAETASPVVRAILGADVAKVAAQMPEPAVAETRGAATAPEVDTQQPAAVPGGSGGPRRVETLAEVLATAAGPGGAAELAVGHRLQVVVNRDGVTRYGTIVQYDTDKPKYRWFLSYDKNDGVGPGAMSGGTNGEYGVLDTSALVWAAHQKGMGGYKRRLMSLSYTPGDVDGAGPSTAAGGVIWEREATDSPAGGAAAKATAAAGRRRSSGGSEGGVQVGTQGGSQQQALPAKPLAPSTQGQAAAPAPPPHPAAKANLASAAAGVPASASGGVAARLRQPAAASDSSEESSDDSRSDDDGSSSDDEAEEQMPAANGRRAKRGGGAAAAQEGDRRTRRRTGPAPGEGAAFQEPQPQAAEPGAAQDQEEEGEELVGSKLKVSWGAEGVFTGTIARFEPARARLKWLMSYADGDEEWGALVEGRTVWRVHGGRRPVVAWLRKPPPPAQRQAGQQAAAPGEQGERVGKEEEEGSKDGGTSSAFDSSESSSGSEDAHESGAGVALESKQPARGPASDPPPDAAAASSGGLPPPLPPSMAGAGAGGAGYKYINQKGSSYRAMLWYQNKNVTSPYYDNLAAAAAAADLYSYKLRGPSAHLNLGLSPEQRAVLDLLSPDQLQAYVKGRGDTHDLRPALAQCPGPEAAALLQRLRGQPQGGQQRREKEQAGPERGVEKSGVACGEKATSGKRKGGEAEAEAEEAAGGGRANMGTGEGAHKEEQGSPEDGSSSASESSESSGATEDEHDRGAEAAVESEQPARGPPNGPQTDAAAASCSGGMPPPLPPSVASGAGGGAAGYKYINHKGSTYRAILWHHNSHITSPYYDTLAAAAAAADLYSYKLRGPSAHLNLGLSPEQRAVLDVLSPDQLQAYVKGRGDVHDLRPALARCPGPEAAALLQRLTGQPQGGQQRREKEQAGGEGPVAEEGKAGSGGDCGVKAMSGKREGSQAAAGEAAAGGKAKRARR</sequence>
<protein>
    <submittedName>
        <fullName evidence="13">Uncharacterized protein</fullName>
    </submittedName>
</protein>
<feature type="compositionally biased region" description="Low complexity" evidence="10">
    <location>
        <begin position="281"/>
        <end position="293"/>
    </location>
</feature>
<feature type="compositionally biased region" description="Low complexity" evidence="10">
    <location>
        <begin position="255"/>
        <end position="274"/>
    </location>
</feature>
<feature type="region of interest" description="Disordered" evidence="10">
    <location>
        <begin position="1277"/>
        <end position="1315"/>
    </location>
</feature>
<evidence type="ECO:0000313" key="14">
    <source>
        <dbReference type="Proteomes" id="UP000612055"/>
    </source>
</evidence>
<dbReference type="InterPro" id="IPR014001">
    <property type="entry name" value="Helicase_ATP-bd"/>
</dbReference>
<comment type="subcellular location">
    <subcellularLocation>
        <location evidence="1">Nucleus</location>
    </subcellularLocation>
</comment>
<keyword evidence="7" id="KW-0238">DNA-binding</keyword>
<feature type="compositionally biased region" description="Low complexity" evidence="10">
    <location>
        <begin position="2455"/>
        <end position="2469"/>
    </location>
</feature>
<keyword evidence="3" id="KW-0378">Hydrolase</keyword>
<feature type="compositionally biased region" description="Low complexity" evidence="10">
    <location>
        <begin position="237"/>
        <end position="248"/>
    </location>
</feature>
<feature type="compositionally biased region" description="Low complexity" evidence="10">
    <location>
        <begin position="2605"/>
        <end position="2628"/>
    </location>
</feature>
<feature type="region of interest" description="Disordered" evidence="10">
    <location>
        <begin position="2452"/>
        <end position="2638"/>
    </location>
</feature>
<feature type="compositionally biased region" description="Pro residues" evidence="10">
    <location>
        <begin position="1342"/>
        <end position="1357"/>
    </location>
</feature>
<evidence type="ECO:0000256" key="5">
    <source>
        <dbReference type="ARBA" id="ARBA00022840"/>
    </source>
</evidence>
<reference evidence="13" key="1">
    <citation type="journal article" date="2020" name="bioRxiv">
        <title>Comparative genomics of Chlamydomonas.</title>
        <authorList>
            <person name="Craig R.J."/>
            <person name="Hasan A.R."/>
            <person name="Ness R.W."/>
            <person name="Keightley P.D."/>
        </authorList>
    </citation>
    <scope>NUCLEOTIDE SEQUENCE</scope>
    <source>
        <strain evidence="13">CCAP 11/70</strain>
    </source>
</reference>
<name>A0A836C2L8_9CHLO</name>
<evidence type="ECO:0000256" key="6">
    <source>
        <dbReference type="ARBA" id="ARBA00022853"/>
    </source>
</evidence>
<dbReference type="InterPro" id="IPR001650">
    <property type="entry name" value="Helicase_C-like"/>
</dbReference>
<feature type="region of interest" description="Disordered" evidence="10">
    <location>
        <begin position="2912"/>
        <end position="3046"/>
    </location>
</feature>
<feature type="compositionally biased region" description="Low complexity" evidence="10">
    <location>
        <begin position="1299"/>
        <end position="1315"/>
    </location>
</feature>
<dbReference type="OrthoDB" id="5857104at2759"/>
<dbReference type="FunFam" id="3.40.50.10810:FF:000005">
    <property type="entry name" value="Photoperiod-independent early flowering 1"/>
    <property type="match status" value="1"/>
</dbReference>
<dbReference type="PROSITE" id="PS51192">
    <property type="entry name" value="HELICASE_ATP_BIND_1"/>
    <property type="match status" value="1"/>
</dbReference>
<dbReference type="PROSITE" id="PS51194">
    <property type="entry name" value="HELICASE_CTER"/>
    <property type="match status" value="1"/>
</dbReference>
<comment type="caution">
    <text evidence="13">The sequence shown here is derived from an EMBL/GenBank/DDBJ whole genome shotgun (WGS) entry which is preliminary data.</text>
</comment>
<keyword evidence="5" id="KW-0067">ATP-binding</keyword>
<feature type="compositionally biased region" description="Low complexity" evidence="10">
    <location>
        <begin position="1594"/>
        <end position="1605"/>
    </location>
</feature>
<feature type="region of interest" description="Disordered" evidence="10">
    <location>
        <begin position="1527"/>
        <end position="1753"/>
    </location>
</feature>
<dbReference type="Gene3D" id="3.40.50.10810">
    <property type="entry name" value="Tandem AAA-ATPase domain"/>
    <property type="match status" value="1"/>
</dbReference>
<feature type="compositionally biased region" description="Low complexity" evidence="10">
    <location>
        <begin position="1661"/>
        <end position="1694"/>
    </location>
</feature>
<dbReference type="EMBL" id="JAEHOE010000012">
    <property type="protein sequence ID" value="KAG2497935.1"/>
    <property type="molecule type" value="Genomic_DNA"/>
</dbReference>
<feature type="compositionally biased region" description="Gly residues" evidence="10">
    <location>
        <begin position="2477"/>
        <end position="2488"/>
    </location>
</feature>
<feature type="region of interest" description="Disordered" evidence="10">
    <location>
        <begin position="889"/>
        <end position="913"/>
    </location>
</feature>
<feature type="compositionally biased region" description="Acidic residues" evidence="10">
    <location>
        <begin position="2564"/>
        <end position="2574"/>
    </location>
</feature>
<keyword evidence="8" id="KW-0539">Nucleus</keyword>
<feature type="region of interest" description="Disordered" evidence="10">
    <location>
        <begin position="1403"/>
        <end position="1453"/>
    </location>
</feature>
<dbReference type="InterPro" id="IPR027417">
    <property type="entry name" value="P-loop_NTPase"/>
</dbReference>
<evidence type="ECO:0000259" key="12">
    <source>
        <dbReference type="PROSITE" id="PS51194"/>
    </source>
</evidence>
<dbReference type="GO" id="GO:0003677">
    <property type="term" value="F:DNA binding"/>
    <property type="evidence" value="ECO:0007669"/>
    <property type="project" value="UniProtKB-KW"/>
</dbReference>
<feature type="domain" description="Helicase C-terminal" evidence="12">
    <location>
        <begin position="968"/>
        <end position="1125"/>
    </location>
</feature>